<dbReference type="PANTHER" id="PTHR35535">
    <property type="entry name" value="HEAT SHOCK PROTEIN HSLJ"/>
    <property type="match status" value="1"/>
</dbReference>
<dbReference type="InterPro" id="IPR005184">
    <property type="entry name" value="DUF306_Meta_HslJ"/>
</dbReference>
<evidence type="ECO:0000256" key="1">
    <source>
        <dbReference type="SAM" id="SignalP"/>
    </source>
</evidence>
<dbReference type="Pfam" id="PF03724">
    <property type="entry name" value="META"/>
    <property type="match status" value="1"/>
</dbReference>
<keyword evidence="3" id="KW-0346">Stress response</keyword>
<reference evidence="4" key="1">
    <citation type="submission" date="2016-11" db="EMBL/GenBank/DDBJ databases">
        <authorList>
            <person name="Varghese N."/>
            <person name="Submissions S."/>
        </authorList>
    </citation>
    <scope>NUCLEOTIDE SEQUENCE [LARGE SCALE GENOMIC DNA]</scope>
    <source>
        <strain evidence="4">DSM 29327</strain>
    </source>
</reference>
<evidence type="ECO:0000313" key="4">
    <source>
        <dbReference type="Proteomes" id="UP000184191"/>
    </source>
</evidence>
<dbReference type="Gene3D" id="2.40.128.270">
    <property type="match status" value="1"/>
</dbReference>
<feature type="signal peptide" evidence="1">
    <location>
        <begin position="1"/>
        <end position="21"/>
    </location>
</feature>
<dbReference type="EMBL" id="FRBN01000009">
    <property type="protein sequence ID" value="SHL28161.1"/>
    <property type="molecule type" value="Genomic_DNA"/>
</dbReference>
<sequence length="413" mass="43806">MSRLIALACLMALISPVSASAQDDGARIIKGGLGYAQRIALPPEARATVVVEGHFGSMLGETTVSADGQQVPLGFEVTVPADLSGRLSTVIHIQGQPRWVLRDVGFGAGSEPLDLGTLILEPVTPMAFAVDFTCGDLAVSVGLLGREMILRSEGRDITLAAVESAAGGRYVGVNDPETEVTTDGNMTVIRLEGRDLPDCQKTEPPHRAAYRAGGNEPGWSVVFDGDSAEITADYGEIRRSAARPDVQVTPGAYTFYMPSAGARLTVHDRICKDDATGMPHPHTALLALGDREFRGCGGNPLELLTGAVWQVMRLGDSPLVEPERLTLNFVAPDRVAGSTGCNRMVGGFSLTGEGMHFGAMGSTMMACPAPLMEQERRMLDALEQVTRFDIADDGALYLIGDQSAAPLLMARRP</sequence>
<dbReference type="Proteomes" id="UP000184191">
    <property type="component" value="Unassembled WGS sequence"/>
</dbReference>
<dbReference type="OrthoDB" id="9809132at2"/>
<feature type="domain" description="DUF306" evidence="2">
    <location>
        <begin position="304"/>
        <end position="403"/>
    </location>
</feature>
<dbReference type="RefSeq" id="WP_073197760.1">
    <property type="nucleotide sequence ID" value="NZ_FRBN01000009.1"/>
</dbReference>
<accession>A0A1M6ZCD6</accession>
<protein>
    <submittedName>
        <fullName evidence="3">Heat shock protein HslJ</fullName>
    </submittedName>
</protein>
<proteinExistence type="predicted"/>
<name>A0A1M6ZCD6_9RHOB</name>
<keyword evidence="1" id="KW-0732">Signal</keyword>
<dbReference type="InterPro" id="IPR038670">
    <property type="entry name" value="HslJ-like_sf"/>
</dbReference>
<gene>
    <name evidence="3" type="ORF">SAMN05444414_109123</name>
</gene>
<dbReference type="InterPro" id="IPR053147">
    <property type="entry name" value="Hsp_HslJ-like"/>
</dbReference>
<evidence type="ECO:0000313" key="3">
    <source>
        <dbReference type="EMBL" id="SHL28161.1"/>
    </source>
</evidence>
<keyword evidence="4" id="KW-1185">Reference proteome</keyword>
<evidence type="ECO:0000259" key="2">
    <source>
        <dbReference type="Pfam" id="PF03724"/>
    </source>
</evidence>
<organism evidence="3 4">
    <name type="scientific">Roseovarius marisflavi</name>
    <dbReference type="NCBI Taxonomy" id="1054996"/>
    <lineage>
        <taxon>Bacteria</taxon>
        <taxon>Pseudomonadati</taxon>
        <taxon>Pseudomonadota</taxon>
        <taxon>Alphaproteobacteria</taxon>
        <taxon>Rhodobacterales</taxon>
        <taxon>Roseobacteraceae</taxon>
        <taxon>Roseovarius</taxon>
    </lineage>
</organism>
<dbReference type="PANTHER" id="PTHR35535:SF1">
    <property type="entry name" value="HEAT SHOCK PROTEIN HSLJ"/>
    <property type="match status" value="1"/>
</dbReference>
<dbReference type="AlphaFoldDB" id="A0A1M6ZCD6"/>
<feature type="chain" id="PRO_5011980124" evidence="1">
    <location>
        <begin position="22"/>
        <end position="413"/>
    </location>
</feature>
<dbReference type="STRING" id="1054996.SAMN05444414_109123"/>